<dbReference type="InterPro" id="IPR002878">
    <property type="entry name" value="ChsH2_C"/>
</dbReference>
<proteinExistence type="predicted"/>
<dbReference type="InterPro" id="IPR022002">
    <property type="entry name" value="ChsH2_Znr"/>
</dbReference>
<gene>
    <name evidence="3" type="ORF">UFOPK2754_00097</name>
    <name evidence="4" type="ORF">UFOPK3139_02933</name>
    <name evidence="5" type="ORF">UFOPK3543_00423</name>
    <name evidence="6" type="ORF">UFOPK3967_00349</name>
</gene>
<protein>
    <submittedName>
        <fullName evidence="5">Unannotated protein</fullName>
    </submittedName>
</protein>
<dbReference type="EMBL" id="CAFBMH010000009">
    <property type="protein sequence ID" value="CAB4893297.1"/>
    <property type="molecule type" value="Genomic_DNA"/>
</dbReference>
<feature type="domain" description="ChsH2 rubredoxin-like zinc ribbon" evidence="2">
    <location>
        <begin position="34"/>
        <end position="69"/>
    </location>
</feature>
<evidence type="ECO:0000313" key="3">
    <source>
        <dbReference type="EMBL" id="CAB4725324.1"/>
    </source>
</evidence>
<sequence>MNRPPGPHTAFDAPSVDTVPWVPPIADQFTEPWWQACRERRLLVRACATCGRTHFPPRPACPHCWSDQVSWHQVTGLGSLYTYSVVRENDLAPFGASLPYVPAIVALDEGPRLMTSIVDSSSLTIAVDARVEVVFVDRGDWTFPAFRIA</sequence>
<evidence type="ECO:0000313" key="6">
    <source>
        <dbReference type="EMBL" id="CAB4980848.1"/>
    </source>
</evidence>
<dbReference type="PANTHER" id="PTHR34075:SF5">
    <property type="entry name" value="BLR3430 PROTEIN"/>
    <property type="match status" value="1"/>
</dbReference>
<dbReference type="Gene3D" id="6.10.30.10">
    <property type="match status" value="1"/>
</dbReference>
<evidence type="ECO:0000313" key="5">
    <source>
        <dbReference type="EMBL" id="CAB4893297.1"/>
    </source>
</evidence>
<dbReference type="PANTHER" id="PTHR34075">
    <property type="entry name" value="BLR3430 PROTEIN"/>
    <property type="match status" value="1"/>
</dbReference>
<name>A0A6J7FD17_9ZZZZ</name>
<evidence type="ECO:0000313" key="4">
    <source>
        <dbReference type="EMBL" id="CAB4836489.1"/>
    </source>
</evidence>
<reference evidence="5" key="1">
    <citation type="submission" date="2020-05" db="EMBL/GenBank/DDBJ databases">
        <authorList>
            <person name="Chiriac C."/>
            <person name="Salcher M."/>
            <person name="Ghai R."/>
            <person name="Kavagutti S V."/>
        </authorList>
    </citation>
    <scope>NUCLEOTIDE SEQUENCE</scope>
</reference>
<dbReference type="EMBL" id="CAEZYR010000002">
    <property type="protein sequence ID" value="CAB4725324.1"/>
    <property type="molecule type" value="Genomic_DNA"/>
</dbReference>
<organism evidence="5">
    <name type="scientific">freshwater metagenome</name>
    <dbReference type="NCBI Taxonomy" id="449393"/>
    <lineage>
        <taxon>unclassified sequences</taxon>
        <taxon>metagenomes</taxon>
        <taxon>ecological metagenomes</taxon>
    </lineage>
</organism>
<accession>A0A6J7FD17</accession>
<dbReference type="InterPro" id="IPR052513">
    <property type="entry name" value="Thioester_dehydratase-like"/>
</dbReference>
<dbReference type="Pfam" id="PF01796">
    <property type="entry name" value="OB_ChsH2_C"/>
    <property type="match status" value="1"/>
</dbReference>
<dbReference type="Pfam" id="PF12172">
    <property type="entry name" value="zf-ChsH2"/>
    <property type="match status" value="1"/>
</dbReference>
<dbReference type="AlphaFoldDB" id="A0A6J7FD17"/>
<dbReference type="InterPro" id="IPR012340">
    <property type="entry name" value="NA-bd_OB-fold"/>
</dbReference>
<dbReference type="EMBL" id="CAFABA010000184">
    <property type="protein sequence ID" value="CAB4836489.1"/>
    <property type="molecule type" value="Genomic_DNA"/>
</dbReference>
<evidence type="ECO:0000259" key="2">
    <source>
        <dbReference type="Pfam" id="PF12172"/>
    </source>
</evidence>
<dbReference type="EMBL" id="CAFBOS010000013">
    <property type="protein sequence ID" value="CAB4980848.1"/>
    <property type="molecule type" value="Genomic_DNA"/>
</dbReference>
<evidence type="ECO:0000259" key="1">
    <source>
        <dbReference type="Pfam" id="PF01796"/>
    </source>
</evidence>
<feature type="domain" description="ChsH2 C-terminal OB-fold" evidence="1">
    <location>
        <begin position="71"/>
        <end position="136"/>
    </location>
</feature>
<dbReference type="SUPFAM" id="SSF50249">
    <property type="entry name" value="Nucleic acid-binding proteins"/>
    <property type="match status" value="1"/>
</dbReference>